<evidence type="ECO:0000259" key="3">
    <source>
        <dbReference type="PROSITE" id="PS01180"/>
    </source>
</evidence>
<evidence type="ECO:0000256" key="2">
    <source>
        <dbReference type="PROSITE-ProRule" id="PRU00124"/>
    </source>
</evidence>
<reference evidence="4" key="1">
    <citation type="submission" date="2021-02" db="EMBL/GenBank/DDBJ databases">
        <authorList>
            <person name="Nowell W R."/>
        </authorList>
    </citation>
    <scope>NUCLEOTIDE SEQUENCE</scope>
</reference>
<dbReference type="InterPro" id="IPR056862">
    <property type="entry name" value="VWA7_N"/>
</dbReference>
<proteinExistence type="predicted"/>
<dbReference type="InterPro" id="IPR052577">
    <property type="entry name" value="VWA7"/>
</dbReference>
<name>A0A814KIB9_ADIRI</name>
<sequence>MCISLVHGFIPHPAVRLGGQAGESITHTEQAQLGFIRSLTRFFLDSQNGKSENTDKFQGEHTIDQLYQIVHPDWTNEQVKLHSYPLKRIVDTFQMTDALVDLSPSTKNLPSAHFDSESFAESNHRLMELRKKIVDDANNPMINLEKARERIGSFLHTLQDFYSHSNWIEMGKTVINDRLGLQEDIGPVAGIEQATCTSTGCKKIQSQCNLLQKIILHKCPMVYYDCRDNILDDVNKQGLLTSGYMSNQFNGKDEPVIKPTSVTKCSHGSVMDKTSHQEAIGGINKDTMTPVYSPHFYLHLDAAKLAIDATERFFNDLRKDIGDENFDRLFAINPTDEQLEKAKKSLAEREQFHFLTSTLSIGLSTSDLNFEKTVKQRLQEILSILFNIKDPTVPTYDLSDYGVDKTDGNIHSGSLLIDGSKKLYKSRNRPTVFAKFRNKMFVIQATVFVNLVLLPFASWARGTGSVYSSPNMDKNCNKTITLNGDKLPGTFFSLSSGNYEQNLNCFLTIKAPTQNQRIILVIDKMDISCDGDTIKIYDGKIDTTTILNKNQSQQCGTTKPYFRTINSNTAIIQFTSNADGKVGSGFVINVAINFPVATCSRNDNLYRCKNKYCISNLFNCDDRNWCGDNTQSFVCR</sequence>
<dbReference type="SMART" id="SM00042">
    <property type="entry name" value="CUB"/>
    <property type="match status" value="1"/>
</dbReference>
<feature type="disulfide bond" evidence="2">
    <location>
        <begin position="620"/>
        <end position="635"/>
    </location>
</feature>
<accession>A0A814KIB9</accession>
<dbReference type="PANTHER" id="PTHR14905:SF7">
    <property type="entry name" value="VON WILLEBRAND FACTOR A DOMAIN-CONTAINING PROTEIN 7"/>
    <property type="match status" value="1"/>
</dbReference>
<dbReference type="InterPro" id="IPR035914">
    <property type="entry name" value="Sperma_CUB_dom_sf"/>
</dbReference>
<evidence type="ECO:0000313" key="5">
    <source>
        <dbReference type="Proteomes" id="UP000663828"/>
    </source>
</evidence>
<feature type="disulfide bond" evidence="2">
    <location>
        <begin position="608"/>
        <end position="626"/>
    </location>
</feature>
<dbReference type="Proteomes" id="UP000663828">
    <property type="component" value="Unassembled WGS sequence"/>
</dbReference>
<dbReference type="PROSITE" id="PS50068">
    <property type="entry name" value="LDLRA_2"/>
    <property type="match status" value="1"/>
</dbReference>
<keyword evidence="1 2" id="KW-1015">Disulfide bond</keyword>
<dbReference type="Pfam" id="PF00431">
    <property type="entry name" value="CUB"/>
    <property type="match status" value="1"/>
</dbReference>
<feature type="domain" description="CUB" evidence="3">
    <location>
        <begin position="476"/>
        <end position="593"/>
    </location>
</feature>
<organism evidence="4 5">
    <name type="scientific">Adineta ricciae</name>
    <name type="common">Rotifer</name>
    <dbReference type="NCBI Taxonomy" id="249248"/>
    <lineage>
        <taxon>Eukaryota</taxon>
        <taxon>Metazoa</taxon>
        <taxon>Spiralia</taxon>
        <taxon>Gnathifera</taxon>
        <taxon>Rotifera</taxon>
        <taxon>Eurotatoria</taxon>
        <taxon>Bdelloidea</taxon>
        <taxon>Adinetida</taxon>
        <taxon>Adinetidae</taxon>
        <taxon>Adineta</taxon>
    </lineage>
</organism>
<dbReference type="InterPro" id="IPR000859">
    <property type="entry name" value="CUB_dom"/>
</dbReference>
<gene>
    <name evidence="4" type="ORF">XAT740_LOCUS15715</name>
</gene>
<dbReference type="Pfam" id="PF25107">
    <property type="entry name" value="VWA7_N"/>
    <property type="match status" value="2"/>
</dbReference>
<dbReference type="InterPro" id="IPR002172">
    <property type="entry name" value="LDrepeatLR_classA_rpt"/>
</dbReference>
<dbReference type="PROSITE" id="PS01180">
    <property type="entry name" value="CUB"/>
    <property type="match status" value="1"/>
</dbReference>
<dbReference type="CDD" id="cd00041">
    <property type="entry name" value="CUB"/>
    <property type="match status" value="1"/>
</dbReference>
<dbReference type="SUPFAM" id="SSF49854">
    <property type="entry name" value="Spermadhesin, CUB domain"/>
    <property type="match status" value="1"/>
</dbReference>
<comment type="caution">
    <text evidence="4">The sequence shown here is derived from an EMBL/GenBank/DDBJ whole genome shotgun (WGS) entry which is preliminary data.</text>
</comment>
<dbReference type="EMBL" id="CAJNOR010000981">
    <property type="protein sequence ID" value="CAF1049877.1"/>
    <property type="molecule type" value="Genomic_DNA"/>
</dbReference>
<evidence type="ECO:0000256" key="1">
    <source>
        <dbReference type="ARBA" id="ARBA00023157"/>
    </source>
</evidence>
<evidence type="ECO:0000313" key="4">
    <source>
        <dbReference type="EMBL" id="CAF1049877.1"/>
    </source>
</evidence>
<protein>
    <recommendedName>
        <fullName evidence="3">CUB domain-containing protein</fullName>
    </recommendedName>
</protein>
<dbReference type="PANTHER" id="PTHR14905">
    <property type="entry name" value="NG37"/>
    <property type="match status" value="1"/>
</dbReference>
<keyword evidence="5" id="KW-1185">Reference proteome</keyword>
<dbReference type="Gene3D" id="2.60.120.290">
    <property type="entry name" value="Spermadhesin, CUB domain"/>
    <property type="match status" value="1"/>
</dbReference>
<comment type="caution">
    <text evidence="2">Lacks conserved residue(s) required for the propagation of feature annotation.</text>
</comment>
<dbReference type="AlphaFoldDB" id="A0A814KIB9"/>